<feature type="transmembrane region" description="Helical" evidence="16">
    <location>
        <begin position="91"/>
        <end position="109"/>
    </location>
</feature>
<evidence type="ECO:0000256" key="7">
    <source>
        <dbReference type="ARBA" id="ARBA00022967"/>
    </source>
</evidence>
<evidence type="ECO:0000256" key="14">
    <source>
        <dbReference type="RuleBase" id="RU000456"/>
    </source>
</evidence>
<keyword evidence="5 14" id="KW-0812">Transmembrane</keyword>
<dbReference type="AlphaFoldDB" id="E0UEP9"/>
<dbReference type="RefSeq" id="WP_013324657.1">
    <property type="nucleotide sequence ID" value="NC_014501.1"/>
</dbReference>
<dbReference type="PROSITE" id="PS50857">
    <property type="entry name" value="COX2_CUA"/>
    <property type="match status" value="1"/>
</dbReference>
<keyword evidence="10 15" id="KW-0186">Copper</keyword>
<dbReference type="PANTHER" id="PTHR22888">
    <property type="entry name" value="CYTOCHROME C OXIDASE, SUBUNIT II"/>
    <property type="match status" value="1"/>
</dbReference>
<feature type="domain" description="Cytochrome oxidase subunit II transmembrane region profile" evidence="18">
    <location>
        <begin position="21"/>
        <end position="119"/>
    </location>
</feature>
<dbReference type="KEGG" id="cyj:Cyan7822_4713"/>
<name>E0UEP9_GLOV7</name>
<dbReference type="Proteomes" id="UP000008206">
    <property type="component" value="Chromosome"/>
</dbReference>
<keyword evidence="3 14" id="KW-0813">Transport</keyword>
<dbReference type="InterPro" id="IPR001505">
    <property type="entry name" value="Copper_CuA"/>
</dbReference>
<dbReference type="GO" id="GO:0042773">
    <property type="term" value="P:ATP synthesis coupled electron transport"/>
    <property type="evidence" value="ECO:0007669"/>
    <property type="project" value="TreeGrafter"/>
</dbReference>
<keyword evidence="11 16" id="KW-0472">Membrane</keyword>
<comment type="similarity">
    <text evidence="2 14">Belongs to the cytochrome c oxidase subunit 2 family.</text>
</comment>
<evidence type="ECO:0000256" key="10">
    <source>
        <dbReference type="ARBA" id="ARBA00023008"/>
    </source>
</evidence>
<evidence type="ECO:0000256" key="9">
    <source>
        <dbReference type="ARBA" id="ARBA00022989"/>
    </source>
</evidence>
<comment type="subcellular location">
    <subcellularLocation>
        <location evidence="14">Cell membrane</location>
        <topology evidence="14">Multi-pass membrane protein</topology>
    </subcellularLocation>
    <subcellularLocation>
        <location evidence="1">Membrane</location>
        <topology evidence="1">Multi-pass membrane protein</topology>
    </subcellularLocation>
</comment>
<keyword evidence="6 15" id="KW-0479">Metal-binding</keyword>
<dbReference type="EC" id="7.1.1.9" evidence="15"/>
<comment type="catalytic activity">
    <reaction evidence="13 15">
        <text>4 Fe(II)-[cytochrome c] + O2 + 8 H(+)(in) = 4 Fe(III)-[cytochrome c] + 2 H2O + 4 H(+)(out)</text>
        <dbReference type="Rhea" id="RHEA:11436"/>
        <dbReference type="Rhea" id="RHEA-COMP:10350"/>
        <dbReference type="Rhea" id="RHEA-COMP:14399"/>
        <dbReference type="ChEBI" id="CHEBI:15377"/>
        <dbReference type="ChEBI" id="CHEBI:15378"/>
        <dbReference type="ChEBI" id="CHEBI:15379"/>
        <dbReference type="ChEBI" id="CHEBI:29033"/>
        <dbReference type="ChEBI" id="CHEBI:29034"/>
        <dbReference type="EC" id="7.1.1.9"/>
    </reaction>
</comment>
<dbReference type="FunFam" id="1.10.287.90:FF:000013">
    <property type="entry name" value="Cytochrome c oxidase subunit 2"/>
    <property type="match status" value="1"/>
</dbReference>
<dbReference type="STRING" id="497965.Cyan7822_4713"/>
<keyword evidence="9 16" id="KW-1133">Transmembrane helix</keyword>
<dbReference type="InterPro" id="IPR036257">
    <property type="entry name" value="Cyt_c_oxidase_su2_TM_sf"/>
</dbReference>
<dbReference type="InterPro" id="IPR045187">
    <property type="entry name" value="CcO_II"/>
</dbReference>
<dbReference type="InterPro" id="IPR002429">
    <property type="entry name" value="CcO_II-like_C"/>
</dbReference>
<dbReference type="Pfam" id="PF00116">
    <property type="entry name" value="COX2"/>
    <property type="match status" value="1"/>
</dbReference>
<evidence type="ECO:0000256" key="15">
    <source>
        <dbReference type="RuleBase" id="RU004024"/>
    </source>
</evidence>
<dbReference type="InterPro" id="IPR008972">
    <property type="entry name" value="Cupredoxin"/>
</dbReference>
<evidence type="ECO:0000256" key="5">
    <source>
        <dbReference type="ARBA" id="ARBA00022692"/>
    </source>
</evidence>
<evidence type="ECO:0000313" key="20">
    <source>
        <dbReference type="Proteomes" id="UP000008206"/>
    </source>
</evidence>
<dbReference type="OrthoDB" id="9781261at2"/>
<feature type="transmembrane region" description="Helical" evidence="16">
    <location>
        <begin position="7"/>
        <end position="24"/>
    </location>
</feature>
<dbReference type="PRINTS" id="PR01166">
    <property type="entry name" value="CYCOXIDASEII"/>
</dbReference>
<keyword evidence="20" id="KW-1185">Reference proteome</keyword>
<keyword evidence="8 14" id="KW-0249">Electron transport</keyword>
<comment type="function">
    <text evidence="12 15">Subunits I and II form the functional core of the enzyme complex. Electrons originating in cytochrome c are transferred via heme a and Cu(A) to the binuclear center formed by heme a3 and Cu(B).</text>
</comment>
<evidence type="ECO:0000259" key="18">
    <source>
        <dbReference type="PROSITE" id="PS50999"/>
    </source>
</evidence>
<proteinExistence type="inferred from homology"/>
<dbReference type="Pfam" id="PF02790">
    <property type="entry name" value="COX2_TM"/>
    <property type="match status" value="1"/>
</dbReference>
<feature type="domain" description="Cytochrome oxidase subunit II copper A binding" evidence="17">
    <location>
        <begin position="169"/>
        <end position="280"/>
    </location>
</feature>
<evidence type="ECO:0000256" key="4">
    <source>
        <dbReference type="ARBA" id="ARBA00022660"/>
    </source>
</evidence>
<dbReference type="SUPFAM" id="SSF81464">
    <property type="entry name" value="Cytochrome c oxidase subunit II-like, transmembrane region"/>
    <property type="match status" value="1"/>
</dbReference>
<feature type="transmembrane region" description="Helical" evidence="16">
    <location>
        <begin position="44"/>
        <end position="70"/>
    </location>
</feature>
<evidence type="ECO:0000256" key="8">
    <source>
        <dbReference type="ARBA" id="ARBA00022982"/>
    </source>
</evidence>
<dbReference type="GO" id="GO:0005507">
    <property type="term" value="F:copper ion binding"/>
    <property type="evidence" value="ECO:0007669"/>
    <property type="project" value="InterPro"/>
</dbReference>
<evidence type="ECO:0000256" key="13">
    <source>
        <dbReference type="ARBA" id="ARBA00047816"/>
    </source>
</evidence>
<evidence type="ECO:0000256" key="3">
    <source>
        <dbReference type="ARBA" id="ARBA00022448"/>
    </source>
</evidence>
<keyword evidence="4 14" id="KW-0679">Respiratory chain</keyword>
<dbReference type="SUPFAM" id="SSF49503">
    <property type="entry name" value="Cupredoxins"/>
    <property type="match status" value="1"/>
</dbReference>
<organism evidence="19 20">
    <name type="scientific">Gloeothece verrucosa (strain PCC 7822)</name>
    <name type="common">Cyanothece sp. (strain PCC 7822)</name>
    <dbReference type="NCBI Taxonomy" id="497965"/>
    <lineage>
        <taxon>Bacteria</taxon>
        <taxon>Bacillati</taxon>
        <taxon>Cyanobacteriota</taxon>
        <taxon>Cyanophyceae</taxon>
        <taxon>Oscillatoriophycideae</taxon>
        <taxon>Chroococcales</taxon>
        <taxon>Aphanothecaceae</taxon>
        <taxon>Gloeothece</taxon>
        <taxon>Gloeothece verrucosa</taxon>
    </lineage>
</organism>
<dbReference type="GO" id="GO:0005886">
    <property type="term" value="C:plasma membrane"/>
    <property type="evidence" value="ECO:0007669"/>
    <property type="project" value="UniProtKB-SubCell"/>
</dbReference>
<dbReference type="HOGENOM" id="CLU_036876_4_2_3"/>
<keyword evidence="7" id="KW-1278">Translocase</keyword>
<evidence type="ECO:0000256" key="11">
    <source>
        <dbReference type="ARBA" id="ARBA00023136"/>
    </source>
</evidence>
<gene>
    <name evidence="19" type="ordered locus">Cyan7822_4713</name>
</gene>
<evidence type="ECO:0000256" key="12">
    <source>
        <dbReference type="ARBA" id="ARBA00024688"/>
    </source>
</evidence>
<evidence type="ECO:0000256" key="1">
    <source>
        <dbReference type="ARBA" id="ARBA00004141"/>
    </source>
</evidence>
<protein>
    <recommendedName>
        <fullName evidence="15">Cytochrome c oxidase subunit 2</fullName>
        <ecNumber evidence="15">7.1.1.9</ecNumber>
    </recommendedName>
</protein>
<dbReference type="Gene3D" id="1.10.287.90">
    <property type="match status" value="1"/>
</dbReference>
<dbReference type="PROSITE" id="PS50999">
    <property type="entry name" value="COX2_TM"/>
    <property type="match status" value="1"/>
</dbReference>
<evidence type="ECO:0000256" key="16">
    <source>
        <dbReference type="SAM" id="Phobius"/>
    </source>
</evidence>
<dbReference type="PANTHER" id="PTHR22888:SF9">
    <property type="entry name" value="CYTOCHROME C OXIDASE SUBUNIT 2"/>
    <property type="match status" value="1"/>
</dbReference>
<dbReference type="GO" id="GO:0004129">
    <property type="term" value="F:cytochrome-c oxidase activity"/>
    <property type="evidence" value="ECO:0007669"/>
    <property type="project" value="UniProtKB-EC"/>
</dbReference>
<reference evidence="20" key="1">
    <citation type="journal article" date="2011" name="MBio">
        <title>Novel metabolic attributes of the genus Cyanothece, comprising a group of unicellular nitrogen-fixing Cyanobacteria.</title>
        <authorList>
            <person name="Bandyopadhyay A."/>
            <person name="Elvitigala T."/>
            <person name="Welsh E."/>
            <person name="Stockel J."/>
            <person name="Liberton M."/>
            <person name="Min H."/>
            <person name="Sherman L.A."/>
            <person name="Pakrasi H.B."/>
        </authorList>
    </citation>
    <scope>NUCLEOTIDE SEQUENCE [LARGE SCALE GENOMIC DNA]</scope>
    <source>
        <strain evidence="20">PCC 7822</strain>
    </source>
</reference>
<evidence type="ECO:0000256" key="2">
    <source>
        <dbReference type="ARBA" id="ARBA00007866"/>
    </source>
</evidence>
<dbReference type="EMBL" id="CP002198">
    <property type="protein sequence ID" value="ADN16617.1"/>
    <property type="molecule type" value="Genomic_DNA"/>
</dbReference>
<dbReference type="InterPro" id="IPR011759">
    <property type="entry name" value="Cyt_c_oxidase_su2_TM_dom"/>
</dbReference>
<evidence type="ECO:0000313" key="19">
    <source>
        <dbReference type="EMBL" id="ADN16617.1"/>
    </source>
</evidence>
<comment type="cofactor">
    <cofactor evidence="15">
        <name>Cu cation</name>
        <dbReference type="ChEBI" id="CHEBI:23378"/>
    </cofactor>
    <text evidence="15">Binds a copper A center.</text>
</comment>
<dbReference type="Gene3D" id="2.60.40.420">
    <property type="entry name" value="Cupredoxins - blue copper proteins"/>
    <property type="match status" value="1"/>
</dbReference>
<sequence length="332" mass="36026">MKIPSTIITLILGIALTLVSLWYGQNHGLMPVAASEDAKQIDSVFNLMMTIATALFFIVEGALIYSLFAFRRRKGDQTDGPPIEGNVPLEILWTAIPTVIVFILAVYSFEVYTNIGGLNPKTAGDAKPGLMAHYHGGHLSGGQAMMAMGDQPERIALGIGPSLAEDETVAPVVVDVKGIQFAWIFTYPETGIVSGELHIPVNRPVQLNISASDVLHAVWIPELRLKQDAIPGRDSTLAFISNRVGEYPIICAELCGSYHGGMKAMAYVQTEEDFNKWVQENTLAQSEQPEKTVAFNAATASEGEFLAPYAQEMGINSEMLAEINSLAHHHGM</sequence>
<dbReference type="eggNOG" id="COG1622">
    <property type="taxonomic scope" value="Bacteria"/>
</dbReference>
<dbReference type="PROSITE" id="PS00078">
    <property type="entry name" value="COX2"/>
    <property type="match status" value="1"/>
</dbReference>
<evidence type="ECO:0000256" key="6">
    <source>
        <dbReference type="ARBA" id="ARBA00022723"/>
    </source>
</evidence>
<accession>E0UEP9</accession>
<evidence type="ECO:0000259" key="17">
    <source>
        <dbReference type="PROSITE" id="PS50857"/>
    </source>
</evidence>
<dbReference type="CDD" id="cd13919">
    <property type="entry name" value="CuRO_HCO_II_like_5"/>
    <property type="match status" value="1"/>
</dbReference>